<keyword evidence="1 3" id="KW-0853">WD repeat</keyword>
<dbReference type="CDD" id="cd00200">
    <property type="entry name" value="WD40"/>
    <property type="match status" value="1"/>
</dbReference>
<dbReference type="Proteomes" id="UP000678679">
    <property type="component" value="Chromosome 1"/>
</dbReference>
<dbReference type="InterPro" id="IPR020472">
    <property type="entry name" value="WD40_PAC1"/>
</dbReference>
<keyword evidence="2" id="KW-0677">Repeat</keyword>
<evidence type="ECO:0000313" key="7">
    <source>
        <dbReference type="Proteomes" id="UP000678679"/>
    </source>
</evidence>
<protein>
    <submittedName>
        <fullName evidence="6">Caspase family protein</fullName>
    </submittedName>
</protein>
<proteinExistence type="predicted"/>
<evidence type="ECO:0000256" key="2">
    <source>
        <dbReference type="ARBA" id="ARBA00022737"/>
    </source>
</evidence>
<dbReference type="PROSITE" id="PS00678">
    <property type="entry name" value="WD_REPEATS_1"/>
    <property type="match status" value="2"/>
</dbReference>
<feature type="signal peptide" evidence="4">
    <location>
        <begin position="1"/>
        <end position="18"/>
    </location>
</feature>
<reference evidence="6 7" key="1">
    <citation type="submission" date="2021-05" db="EMBL/GenBank/DDBJ databases">
        <title>Comparative genomic studies on the polysaccharide-degrading batcterial strains of the Flammeovirga genus.</title>
        <authorList>
            <person name="Zewei F."/>
            <person name="Zheng Z."/>
            <person name="Yu L."/>
            <person name="Ruyue G."/>
            <person name="Yanhong M."/>
            <person name="Yuanyuan C."/>
            <person name="Jingyan G."/>
            <person name="Wenjun H."/>
        </authorList>
    </citation>
    <scope>NUCLEOTIDE SEQUENCE [LARGE SCALE GENOMIC DNA]</scope>
    <source>
        <strain evidence="6 7">NBRC:100898</strain>
    </source>
</reference>
<dbReference type="InterPro" id="IPR019775">
    <property type="entry name" value="WD40_repeat_CS"/>
</dbReference>
<feature type="repeat" description="WD" evidence="3">
    <location>
        <begin position="69"/>
        <end position="110"/>
    </location>
</feature>
<dbReference type="Pfam" id="PF00656">
    <property type="entry name" value="Peptidase_C14"/>
    <property type="match status" value="1"/>
</dbReference>
<gene>
    <name evidence="6" type="ORF">KMW28_11370</name>
</gene>
<dbReference type="AlphaFoldDB" id="A0AAX1MYE9"/>
<dbReference type="RefSeq" id="WP_169663316.1">
    <property type="nucleotide sequence ID" value="NZ_CP076132.1"/>
</dbReference>
<dbReference type="PROSITE" id="PS50082">
    <property type="entry name" value="WD_REPEATS_2"/>
    <property type="match status" value="4"/>
</dbReference>
<evidence type="ECO:0000256" key="1">
    <source>
        <dbReference type="ARBA" id="ARBA00022574"/>
    </source>
</evidence>
<feature type="repeat" description="WD" evidence="3">
    <location>
        <begin position="27"/>
        <end position="68"/>
    </location>
</feature>
<dbReference type="SMART" id="SM00320">
    <property type="entry name" value="WD40"/>
    <property type="match status" value="9"/>
</dbReference>
<dbReference type="InterPro" id="IPR015943">
    <property type="entry name" value="WD40/YVTN_repeat-like_dom_sf"/>
</dbReference>
<dbReference type="SUPFAM" id="SSF50998">
    <property type="entry name" value="Quinoprotein alcohol dehydrogenase-like"/>
    <property type="match status" value="1"/>
</dbReference>
<feature type="domain" description="Peptidase C14 caspase" evidence="5">
    <location>
        <begin position="795"/>
        <end position="1045"/>
    </location>
</feature>
<dbReference type="InterPro" id="IPR036322">
    <property type="entry name" value="WD40_repeat_dom_sf"/>
</dbReference>
<dbReference type="SUPFAM" id="SSF50978">
    <property type="entry name" value="WD40 repeat-like"/>
    <property type="match status" value="1"/>
</dbReference>
<dbReference type="SUPFAM" id="SSF52129">
    <property type="entry name" value="Caspase-like"/>
    <property type="match status" value="1"/>
</dbReference>
<dbReference type="InterPro" id="IPR011047">
    <property type="entry name" value="Quinoprotein_ADH-like_sf"/>
</dbReference>
<evidence type="ECO:0000256" key="4">
    <source>
        <dbReference type="SAM" id="SignalP"/>
    </source>
</evidence>
<evidence type="ECO:0000313" key="6">
    <source>
        <dbReference type="EMBL" id="QWG00252.1"/>
    </source>
</evidence>
<dbReference type="PRINTS" id="PR00320">
    <property type="entry name" value="GPROTEINBRPT"/>
</dbReference>
<dbReference type="PROSITE" id="PS50294">
    <property type="entry name" value="WD_REPEATS_REGION"/>
    <property type="match status" value="3"/>
</dbReference>
<name>A0AAX1MYE9_9BACT</name>
<dbReference type="Pfam" id="PF00400">
    <property type="entry name" value="WD40"/>
    <property type="match status" value="4"/>
</dbReference>
<keyword evidence="4" id="KW-0732">Signal</keyword>
<organism evidence="6 7">
    <name type="scientific">Flammeovirga yaeyamensis</name>
    <dbReference type="NCBI Taxonomy" id="367791"/>
    <lineage>
        <taxon>Bacteria</taxon>
        <taxon>Pseudomonadati</taxon>
        <taxon>Bacteroidota</taxon>
        <taxon>Cytophagia</taxon>
        <taxon>Cytophagales</taxon>
        <taxon>Flammeovirgaceae</taxon>
        <taxon>Flammeovirga</taxon>
    </lineage>
</organism>
<sequence>MRLVICISLFFCIQTTYAQSDITLTFSQGHLGGVTALDISNNGNVVVSAGEDRLIKIWDVGQERLLRSIYAHDIGITDVSISKNSKYIVSSGLDHTIKIWSVDNGELLAKLTQLQETVQEVRFDNRKVIYINSIGDIFHWDWDSDNENSAYHWNKGMANGISRFIPMNNSNNVFIGNFKGEVQLWNTSSKKLKKSHQLHSDWVSGMVYIKSYKYLVSGSWDGSLAVWDVQNDSILQKINLKDASGIKDLCYSEENNMLIITSMGNHAYYYQISEGNLKQLSRFKRSGVSDTAFNANGEIGVISYLNGEIEMWDVKNIKLLSSWKPITSSAKRFNISSTSGDIAVASNLGEIKLWEFGSRSDLINWKAHTNEIVGLDYLANGNLVSCSTDSTIKIWNKNNHYTLLNSFHHEAAIHSAVMIGNNMLIADEHEDVFIVDLKNWSLEKIYSSYNKIMSICVKDDFSEVVLAFNNRKIGVLNLNNRQLSYIPVTDWTIKSIKYNHKGDRLLIGGKHQLNLLETENFTVLKTLDVASQVLDATFSIDDEYILVGEENGKLRSFKNDLSDEIYQYHQNHNNIEQVIDFPGKDVFITLSNNFSIHIWDLTSPNKYGGVYTNGESGWMVEHYSGLFDASESNMDDLYYVADREIIDISQLQNMYWEPGLGVKLFKGDALREVPLLNSISLFPQASLHKRGNKLVIDVIDRGGGIGKVGILVNGKEVMDDISDYKTTIKQLSFINGKQKERYLVPIDSIGYLFTSDHLNDITVIVENNEGTLNGRGLTIKHRDNSTTAIPNFYGIVIGVSDYRGTTLDLKYATKDAISISNTIQKSAGELFGENKVTIETFTTDAENEQYQPTKQNIKNSFDSLSTLMTPSDVLFIFMAGHGMSKKFKDGEEDFFFLTKDMITADIDDQEIREKYCISGKEWLDWMKKMPVTRQVFIMDACNAGQFAETILAVRNIDDESVRLRALERVRNRSGMYLLAGASADKLSYESSLYGQGLLTYAILDYFKTGNLRKGEFVDVQMLFGNAVDEVPRLAERFGASQQPEMRIPNGGDSFDIGRVTEIVKDQIRLNSNLPRIRYTQFEEETTWLDNLEISQKINKRLLAKSESQNNRNTPFIFSPYAQGDNVYQLKGKYSQVEEGVQLTVRLLENQQLKHEFEITDQDEQKLLDSVIFEIVSYFKSI</sequence>
<dbReference type="InterPro" id="IPR001680">
    <property type="entry name" value="WD40_rpt"/>
</dbReference>
<keyword evidence="7" id="KW-1185">Reference proteome</keyword>
<dbReference type="InterPro" id="IPR029030">
    <property type="entry name" value="Caspase-like_dom_sf"/>
</dbReference>
<dbReference type="Gene3D" id="2.130.10.10">
    <property type="entry name" value="YVTN repeat-like/Quinoprotein amine dehydrogenase"/>
    <property type="match status" value="3"/>
</dbReference>
<feature type="chain" id="PRO_5043679293" evidence="4">
    <location>
        <begin position="19"/>
        <end position="1181"/>
    </location>
</feature>
<dbReference type="GO" id="GO:0006508">
    <property type="term" value="P:proteolysis"/>
    <property type="evidence" value="ECO:0007669"/>
    <property type="project" value="InterPro"/>
</dbReference>
<feature type="repeat" description="WD" evidence="3">
    <location>
        <begin position="196"/>
        <end position="237"/>
    </location>
</feature>
<dbReference type="GO" id="GO:0004197">
    <property type="term" value="F:cysteine-type endopeptidase activity"/>
    <property type="evidence" value="ECO:0007669"/>
    <property type="project" value="InterPro"/>
</dbReference>
<dbReference type="PANTHER" id="PTHR19848:SF8">
    <property type="entry name" value="F-BOX AND WD REPEAT DOMAIN CONTAINING 7"/>
    <property type="match status" value="1"/>
</dbReference>
<dbReference type="KEGG" id="fya:KMW28_11370"/>
<dbReference type="EMBL" id="CP076132">
    <property type="protein sequence ID" value="QWG00252.1"/>
    <property type="molecule type" value="Genomic_DNA"/>
</dbReference>
<dbReference type="InterPro" id="IPR011600">
    <property type="entry name" value="Pept_C14_caspase"/>
</dbReference>
<dbReference type="PANTHER" id="PTHR19848">
    <property type="entry name" value="WD40 REPEAT PROTEIN"/>
    <property type="match status" value="1"/>
</dbReference>
<evidence type="ECO:0000259" key="5">
    <source>
        <dbReference type="Pfam" id="PF00656"/>
    </source>
</evidence>
<feature type="repeat" description="WD" evidence="3">
    <location>
        <begin position="365"/>
        <end position="396"/>
    </location>
</feature>
<evidence type="ECO:0000256" key="3">
    <source>
        <dbReference type="PROSITE-ProRule" id="PRU00221"/>
    </source>
</evidence>
<accession>A0AAX1MYE9</accession>
<dbReference type="Gene3D" id="3.40.50.1460">
    <property type="match status" value="1"/>
</dbReference>